<dbReference type="PROSITE" id="PS50294">
    <property type="entry name" value="WD_REPEATS_REGION"/>
    <property type="match status" value="2"/>
</dbReference>
<protein>
    <submittedName>
        <fullName evidence="4">Uncharacterized protein</fullName>
    </submittedName>
</protein>
<dbReference type="VEuPathDB" id="FungiDB:BO71DRAFT_470348"/>
<dbReference type="InterPro" id="IPR036322">
    <property type="entry name" value="WD40_repeat_dom_sf"/>
</dbReference>
<dbReference type="Pfam" id="PF00400">
    <property type="entry name" value="WD40"/>
    <property type="match status" value="2"/>
</dbReference>
<name>A0A319DIU4_9EURO</name>
<feature type="repeat" description="WD" evidence="3">
    <location>
        <begin position="355"/>
        <end position="391"/>
    </location>
</feature>
<dbReference type="SUPFAM" id="SSF50978">
    <property type="entry name" value="WD40 repeat-like"/>
    <property type="match status" value="1"/>
</dbReference>
<dbReference type="STRING" id="1448320.A0A319DIU4"/>
<evidence type="ECO:0000256" key="3">
    <source>
        <dbReference type="PROSITE-ProRule" id="PRU00221"/>
    </source>
</evidence>
<dbReference type="OrthoDB" id="674604at2759"/>
<dbReference type="AlphaFoldDB" id="A0A319DIU4"/>
<organism evidence="4 5">
    <name type="scientific">Aspergillus ellipticus CBS 707.79</name>
    <dbReference type="NCBI Taxonomy" id="1448320"/>
    <lineage>
        <taxon>Eukaryota</taxon>
        <taxon>Fungi</taxon>
        <taxon>Dikarya</taxon>
        <taxon>Ascomycota</taxon>
        <taxon>Pezizomycotina</taxon>
        <taxon>Eurotiomycetes</taxon>
        <taxon>Eurotiomycetidae</taxon>
        <taxon>Eurotiales</taxon>
        <taxon>Aspergillaceae</taxon>
        <taxon>Aspergillus</taxon>
        <taxon>Aspergillus subgen. Circumdati</taxon>
    </lineage>
</organism>
<dbReference type="SMART" id="SM00320">
    <property type="entry name" value="WD40"/>
    <property type="match status" value="2"/>
</dbReference>
<sequence>MDFFIFAATICRWFSDPNINANNRIQTILGNDVVGPQEKLDKLYTEILETEVIEGLTEKEKEKRCSFFHDVVGSIMVMFDSVPISVLARLILAKGYSEEEMLGEIRNLLECLGSVLAVPENSGHSVELLHLSFRDFLAEKDRSGDNFWIDEKKAHGNLFRWCLCIMDNTLKRDLCYLRKVDTRYSQVDADQLDKYLPDQVKYACCYWVSHLQQSDIMPCDGGAIHTFLKAHFTHWVEAMSLMRKAPAGILMLNDLVTYISSPSVKLPLQLYASALLFVPRKSFVRRHFEVEISRWIQTRPEVPENWNPLLQTLQGHTGELKCVKFSPNNKLVATASEDCTIRLWDVSTWRCLQVLRGHAGLVDDMSFSSDGKTLASVSRDKTARLWELSTG</sequence>
<evidence type="ECO:0000256" key="1">
    <source>
        <dbReference type="ARBA" id="ARBA00022574"/>
    </source>
</evidence>
<dbReference type="Proteomes" id="UP000247810">
    <property type="component" value="Unassembled WGS sequence"/>
</dbReference>
<keyword evidence="5" id="KW-1185">Reference proteome</keyword>
<evidence type="ECO:0000256" key="2">
    <source>
        <dbReference type="ARBA" id="ARBA00022737"/>
    </source>
</evidence>
<evidence type="ECO:0000313" key="4">
    <source>
        <dbReference type="EMBL" id="PYH96844.1"/>
    </source>
</evidence>
<keyword evidence="2" id="KW-0677">Repeat</keyword>
<dbReference type="PANTHER" id="PTHR19879">
    <property type="entry name" value="TRANSCRIPTION INITIATION FACTOR TFIID"/>
    <property type="match status" value="1"/>
</dbReference>
<proteinExistence type="predicted"/>
<dbReference type="InterPro" id="IPR019775">
    <property type="entry name" value="WD40_repeat_CS"/>
</dbReference>
<dbReference type="InterPro" id="IPR001680">
    <property type="entry name" value="WD40_rpt"/>
</dbReference>
<dbReference type="InterPro" id="IPR015943">
    <property type="entry name" value="WD40/YVTN_repeat-like_dom_sf"/>
</dbReference>
<dbReference type="Gene3D" id="2.130.10.10">
    <property type="entry name" value="YVTN repeat-like/Quinoprotein amine dehydrogenase"/>
    <property type="match status" value="1"/>
</dbReference>
<dbReference type="PROSITE" id="PS00678">
    <property type="entry name" value="WD_REPEATS_1"/>
    <property type="match status" value="2"/>
</dbReference>
<dbReference type="PROSITE" id="PS50082">
    <property type="entry name" value="WD_REPEATS_2"/>
    <property type="match status" value="2"/>
</dbReference>
<feature type="repeat" description="WD" evidence="3">
    <location>
        <begin position="313"/>
        <end position="354"/>
    </location>
</feature>
<dbReference type="EMBL" id="KZ825833">
    <property type="protein sequence ID" value="PYH96844.1"/>
    <property type="molecule type" value="Genomic_DNA"/>
</dbReference>
<dbReference type="PANTHER" id="PTHR19879:SF9">
    <property type="entry name" value="TRANSCRIPTION INITIATION FACTOR TFIID SUBUNIT 5"/>
    <property type="match status" value="1"/>
</dbReference>
<accession>A0A319DIU4</accession>
<feature type="non-terminal residue" evidence="4">
    <location>
        <position position="391"/>
    </location>
</feature>
<evidence type="ECO:0000313" key="5">
    <source>
        <dbReference type="Proteomes" id="UP000247810"/>
    </source>
</evidence>
<reference evidence="4 5" key="1">
    <citation type="submission" date="2018-02" db="EMBL/GenBank/DDBJ databases">
        <title>The genomes of Aspergillus section Nigri reveals drivers in fungal speciation.</title>
        <authorList>
            <consortium name="DOE Joint Genome Institute"/>
            <person name="Vesth T.C."/>
            <person name="Nybo J."/>
            <person name="Theobald S."/>
            <person name="Brandl J."/>
            <person name="Frisvad J.C."/>
            <person name="Nielsen K.F."/>
            <person name="Lyhne E.K."/>
            <person name="Kogle M.E."/>
            <person name="Kuo A."/>
            <person name="Riley R."/>
            <person name="Clum A."/>
            <person name="Nolan M."/>
            <person name="Lipzen A."/>
            <person name="Salamov A."/>
            <person name="Henrissat B."/>
            <person name="Wiebenga A."/>
            <person name="De vries R.P."/>
            <person name="Grigoriev I.V."/>
            <person name="Mortensen U.H."/>
            <person name="Andersen M.R."/>
            <person name="Baker S.E."/>
        </authorList>
    </citation>
    <scope>NUCLEOTIDE SEQUENCE [LARGE SCALE GENOMIC DNA]</scope>
    <source>
        <strain evidence="4 5">CBS 707.79</strain>
    </source>
</reference>
<gene>
    <name evidence="4" type="ORF">BO71DRAFT_470348</name>
</gene>
<keyword evidence="1 3" id="KW-0853">WD repeat</keyword>